<organism evidence="13">
    <name type="scientific">freshwater metagenome</name>
    <dbReference type="NCBI Taxonomy" id="449393"/>
    <lineage>
        <taxon>unclassified sequences</taxon>
        <taxon>metagenomes</taxon>
        <taxon>ecological metagenomes</taxon>
    </lineage>
</organism>
<dbReference type="EMBL" id="CAFBOX010000004">
    <property type="protein sequence ID" value="CAB4988769.1"/>
    <property type="molecule type" value="Genomic_DNA"/>
</dbReference>
<dbReference type="PROSITE" id="PS51163">
    <property type="entry name" value="YRDC"/>
    <property type="match status" value="1"/>
</dbReference>
<dbReference type="GO" id="GO:0000049">
    <property type="term" value="F:tRNA binding"/>
    <property type="evidence" value="ECO:0007669"/>
    <property type="project" value="TreeGrafter"/>
</dbReference>
<keyword evidence="9" id="KW-0067">ATP-binding</keyword>
<comment type="similarity">
    <text evidence="2">Belongs to the SUA5 family.</text>
</comment>
<sequence length="216" mass="23347">MAQDIDLKSGELLEHVALAAKAIRDGYLIAIPLEHHYAYACDAFKADSVRAMHVLRRDELGIAAQVLIADAKTASGVAREISPSAQALMKKFWPGMLSFNLRPQVGLTWDLGDAGALDQVSFRVPKSKFIREVLKETGPLAIASAAFAKQSPIRRISDIFVLESALAAKFDAGLLKKGALSTVLEADDRGITMLREGAITIDEIHAIAPEVSRQLS</sequence>
<dbReference type="EMBL" id="CAEZWZ010000029">
    <property type="protein sequence ID" value="CAB4667749.1"/>
    <property type="molecule type" value="Genomic_DNA"/>
</dbReference>
<evidence type="ECO:0000256" key="1">
    <source>
        <dbReference type="ARBA" id="ARBA00004496"/>
    </source>
</evidence>
<dbReference type="SUPFAM" id="SSF55821">
    <property type="entry name" value="YrdC/RibB"/>
    <property type="match status" value="1"/>
</dbReference>
<dbReference type="GO" id="GO:0005524">
    <property type="term" value="F:ATP binding"/>
    <property type="evidence" value="ECO:0007669"/>
    <property type="project" value="UniProtKB-KW"/>
</dbReference>
<dbReference type="GO" id="GO:0061710">
    <property type="term" value="F:L-threonylcarbamoyladenylate synthase"/>
    <property type="evidence" value="ECO:0007669"/>
    <property type="project" value="UniProtKB-EC"/>
</dbReference>
<evidence type="ECO:0000313" key="18">
    <source>
        <dbReference type="EMBL" id="CAB5108289.1"/>
    </source>
</evidence>
<dbReference type="EMBL" id="CAFBPH010000014">
    <property type="protein sequence ID" value="CAB5005189.1"/>
    <property type="molecule type" value="Genomic_DNA"/>
</dbReference>
<dbReference type="Gene3D" id="3.90.870.10">
    <property type="entry name" value="DHBP synthase"/>
    <property type="match status" value="1"/>
</dbReference>
<dbReference type="GO" id="GO:0005737">
    <property type="term" value="C:cytoplasm"/>
    <property type="evidence" value="ECO:0007669"/>
    <property type="project" value="UniProtKB-SubCell"/>
</dbReference>
<evidence type="ECO:0000256" key="7">
    <source>
        <dbReference type="ARBA" id="ARBA00022695"/>
    </source>
</evidence>
<dbReference type="PANTHER" id="PTHR17490:SF16">
    <property type="entry name" value="THREONYLCARBAMOYL-AMP SYNTHASE"/>
    <property type="match status" value="1"/>
</dbReference>
<evidence type="ECO:0000313" key="15">
    <source>
        <dbReference type="EMBL" id="CAB4815705.1"/>
    </source>
</evidence>
<protein>
    <recommendedName>
        <fullName evidence="10">L-threonylcarbamoyladenylate synthase</fullName>
        <ecNumber evidence="3">2.7.7.87</ecNumber>
    </recommendedName>
    <alternativeName>
        <fullName evidence="10">L-threonylcarbamoyladenylate synthase</fullName>
    </alternativeName>
</protein>
<dbReference type="EMBL" id="CAFABD010000002">
    <property type="protein sequence ID" value="CAB4815705.1"/>
    <property type="molecule type" value="Genomic_DNA"/>
</dbReference>
<evidence type="ECO:0000256" key="6">
    <source>
        <dbReference type="ARBA" id="ARBA00022694"/>
    </source>
</evidence>
<evidence type="ECO:0000256" key="5">
    <source>
        <dbReference type="ARBA" id="ARBA00022679"/>
    </source>
</evidence>
<dbReference type="InterPro" id="IPR050156">
    <property type="entry name" value="TC-AMP_synthase_SUA5"/>
</dbReference>
<evidence type="ECO:0000256" key="4">
    <source>
        <dbReference type="ARBA" id="ARBA00022490"/>
    </source>
</evidence>
<dbReference type="Pfam" id="PF01300">
    <property type="entry name" value="Sua5_yciO_yrdC"/>
    <property type="match status" value="1"/>
</dbReference>
<dbReference type="EC" id="2.7.7.87" evidence="3"/>
<name>A0A6J6BPD6_9ZZZZ</name>
<evidence type="ECO:0000256" key="3">
    <source>
        <dbReference type="ARBA" id="ARBA00012584"/>
    </source>
</evidence>
<keyword evidence="8" id="KW-0547">Nucleotide-binding</keyword>
<evidence type="ECO:0000259" key="12">
    <source>
        <dbReference type="PROSITE" id="PS51163"/>
    </source>
</evidence>
<dbReference type="AlphaFoldDB" id="A0A6J6BPD6"/>
<dbReference type="EMBL" id="CAFBRW010000002">
    <property type="protein sequence ID" value="CAB5108289.1"/>
    <property type="molecule type" value="Genomic_DNA"/>
</dbReference>
<evidence type="ECO:0000313" key="13">
    <source>
        <dbReference type="EMBL" id="CAB4540941.1"/>
    </source>
</evidence>
<dbReference type="GO" id="GO:0008033">
    <property type="term" value="P:tRNA processing"/>
    <property type="evidence" value="ECO:0007669"/>
    <property type="project" value="UniProtKB-KW"/>
</dbReference>
<dbReference type="InterPro" id="IPR017945">
    <property type="entry name" value="DHBP_synth_RibB-like_a/b_dom"/>
</dbReference>
<evidence type="ECO:0000256" key="2">
    <source>
        <dbReference type="ARBA" id="ARBA00007663"/>
    </source>
</evidence>
<evidence type="ECO:0000256" key="11">
    <source>
        <dbReference type="ARBA" id="ARBA00048366"/>
    </source>
</evidence>
<keyword evidence="6" id="KW-0819">tRNA processing</keyword>
<evidence type="ECO:0000256" key="9">
    <source>
        <dbReference type="ARBA" id="ARBA00022840"/>
    </source>
</evidence>
<dbReference type="GO" id="GO:0006450">
    <property type="term" value="P:regulation of translational fidelity"/>
    <property type="evidence" value="ECO:0007669"/>
    <property type="project" value="TreeGrafter"/>
</dbReference>
<evidence type="ECO:0000313" key="14">
    <source>
        <dbReference type="EMBL" id="CAB4667749.1"/>
    </source>
</evidence>
<gene>
    <name evidence="13" type="ORF">UFOPK1438_00461</name>
    <name evidence="14" type="ORF">UFOPK2329_00315</name>
    <name evidence="15" type="ORF">UFOPK3166_00032</name>
    <name evidence="16" type="ORF">UFOPK4035_00060</name>
    <name evidence="17" type="ORF">UFOPK4087_00144</name>
    <name evidence="18" type="ORF">UFOPK4424_00023</name>
</gene>
<dbReference type="InterPro" id="IPR006070">
    <property type="entry name" value="Sua5-like_dom"/>
</dbReference>
<evidence type="ECO:0000313" key="17">
    <source>
        <dbReference type="EMBL" id="CAB5005189.1"/>
    </source>
</evidence>
<comment type="subcellular location">
    <subcellularLocation>
        <location evidence="1">Cytoplasm</location>
    </subcellularLocation>
</comment>
<accession>A0A6J6BPD6</accession>
<evidence type="ECO:0000256" key="10">
    <source>
        <dbReference type="ARBA" id="ARBA00029774"/>
    </source>
</evidence>
<evidence type="ECO:0000313" key="16">
    <source>
        <dbReference type="EMBL" id="CAB4988769.1"/>
    </source>
</evidence>
<dbReference type="PANTHER" id="PTHR17490">
    <property type="entry name" value="SUA5"/>
    <property type="match status" value="1"/>
</dbReference>
<comment type="catalytic activity">
    <reaction evidence="11">
        <text>L-threonine + hydrogencarbonate + ATP = L-threonylcarbamoyladenylate + diphosphate + H2O</text>
        <dbReference type="Rhea" id="RHEA:36407"/>
        <dbReference type="ChEBI" id="CHEBI:15377"/>
        <dbReference type="ChEBI" id="CHEBI:17544"/>
        <dbReference type="ChEBI" id="CHEBI:30616"/>
        <dbReference type="ChEBI" id="CHEBI:33019"/>
        <dbReference type="ChEBI" id="CHEBI:57926"/>
        <dbReference type="ChEBI" id="CHEBI:73682"/>
        <dbReference type="EC" id="2.7.7.87"/>
    </reaction>
</comment>
<dbReference type="GO" id="GO:0003725">
    <property type="term" value="F:double-stranded RNA binding"/>
    <property type="evidence" value="ECO:0007669"/>
    <property type="project" value="InterPro"/>
</dbReference>
<proteinExistence type="inferred from homology"/>
<feature type="domain" description="YrdC-like" evidence="12">
    <location>
        <begin position="13"/>
        <end position="199"/>
    </location>
</feature>
<reference evidence="13" key="1">
    <citation type="submission" date="2020-05" db="EMBL/GenBank/DDBJ databases">
        <authorList>
            <person name="Chiriac C."/>
            <person name="Salcher M."/>
            <person name="Ghai R."/>
            <person name="Kavagutti S V."/>
        </authorList>
    </citation>
    <scope>NUCLEOTIDE SEQUENCE</scope>
</reference>
<evidence type="ECO:0000256" key="8">
    <source>
        <dbReference type="ARBA" id="ARBA00022741"/>
    </source>
</evidence>
<dbReference type="EMBL" id="CAEZSM010000042">
    <property type="protein sequence ID" value="CAB4540941.1"/>
    <property type="molecule type" value="Genomic_DNA"/>
</dbReference>
<keyword evidence="5" id="KW-0808">Transferase</keyword>
<keyword evidence="7" id="KW-0548">Nucleotidyltransferase</keyword>
<keyword evidence="4" id="KW-0963">Cytoplasm</keyword>